<evidence type="ECO:0000256" key="2">
    <source>
        <dbReference type="SAM" id="Phobius"/>
    </source>
</evidence>
<evidence type="ECO:0000313" key="4">
    <source>
        <dbReference type="Proteomes" id="UP000561181"/>
    </source>
</evidence>
<comment type="caution">
    <text evidence="3">The sequence shown here is derived from an EMBL/GenBank/DDBJ whole genome shotgun (WGS) entry which is preliminary data.</text>
</comment>
<protein>
    <submittedName>
        <fullName evidence="3">Uncharacterized protein</fullName>
    </submittedName>
</protein>
<accession>A0A848QPA6</accession>
<dbReference type="RefSeq" id="WP_170012218.1">
    <property type="nucleotide sequence ID" value="NZ_JABCRE010000003.1"/>
</dbReference>
<dbReference type="Gene3D" id="1.10.150.20">
    <property type="entry name" value="5' to 3' exonuclease, C-terminal subdomain"/>
    <property type="match status" value="1"/>
</dbReference>
<evidence type="ECO:0000256" key="1">
    <source>
        <dbReference type="SAM" id="MobiDB-lite"/>
    </source>
</evidence>
<reference evidence="3 4" key="1">
    <citation type="submission" date="2020-04" db="EMBL/GenBank/DDBJ databases">
        <authorList>
            <person name="Liu A."/>
        </authorList>
    </citation>
    <scope>NUCLEOTIDE SEQUENCE [LARGE SCALE GENOMIC DNA]</scope>
    <source>
        <strain evidence="3 4">RZ02</strain>
    </source>
</reference>
<keyword evidence="2" id="KW-0812">Transmembrane</keyword>
<dbReference type="EMBL" id="JABCRE010000003">
    <property type="protein sequence ID" value="NMW31965.1"/>
    <property type="molecule type" value="Genomic_DNA"/>
</dbReference>
<feature type="transmembrane region" description="Helical" evidence="2">
    <location>
        <begin position="12"/>
        <end position="30"/>
    </location>
</feature>
<keyword evidence="4" id="KW-1185">Reference proteome</keyword>
<evidence type="ECO:0000313" key="3">
    <source>
        <dbReference type="EMBL" id="NMW31965.1"/>
    </source>
</evidence>
<keyword evidence="2" id="KW-0472">Membrane</keyword>
<feature type="region of interest" description="Disordered" evidence="1">
    <location>
        <begin position="65"/>
        <end position="88"/>
    </location>
</feature>
<dbReference type="AlphaFoldDB" id="A0A848QPA6"/>
<sequence length="164" mass="17556">MMELVEANWPVAIIAVVVVILAAWWLFVALRRTKVTTDTSDVLDEGHGPAARNNALIDAPPAAVQPDSVPLETAAEKKPVQAASGSGDDLSRIKGVGPKLVAILHENGVTGFSQIAAWSEADIDAIDAKLGRFQGRIRRDNWPEQARFLAADDTAGYEGKFGKL</sequence>
<dbReference type="Proteomes" id="UP000561181">
    <property type="component" value="Unassembled WGS sequence"/>
</dbReference>
<name>A0A848QPA6_9SPHN</name>
<gene>
    <name evidence="3" type="ORF">HKD42_07825</name>
</gene>
<proteinExistence type="predicted"/>
<keyword evidence="2" id="KW-1133">Transmembrane helix</keyword>
<organism evidence="3 4">
    <name type="scientific">Pontixanthobacter rizhaonensis</name>
    <dbReference type="NCBI Taxonomy" id="2730337"/>
    <lineage>
        <taxon>Bacteria</taxon>
        <taxon>Pseudomonadati</taxon>
        <taxon>Pseudomonadota</taxon>
        <taxon>Alphaproteobacteria</taxon>
        <taxon>Sphingomonadales</taxon>
        <taxon>Erythrobacteraceae</taxon>
        <taxon>Pontixanthobacter</taxon>
    </lineage>
</organism>